<name>A0A841J7D4_9SPHN</name>
<accession>A0A841J7D4</accession>
<gene>
    <name evidence="2" type="ORF">FHS92_003198</name>
</gene>
<comment type="caution">
    <text evidence="2">The sequence shown here is derived from an EMBL/GenBank/DDBJ whole genome shotgun (WGS) entry which is preliminary data.</text>
</comment>
<keyword evidence="3" id="KW-1185">Reference proteome</keyword>
<protein>
    <submittedName>
        <fullName evidence="2">Uncharacterized protein</fullName>
    </submittedName>
</protein>
<proteinExistence type="predicted"/>
<evidence type="ECO:0000313" key="3">
    <source>
        <dbReference type="Proteomes" id="UP000552700"/>
    </source>
</evidence>
<evidence type="ECO:0000256" key="1">
    <source>
        <dbReference type="SAM" id="MobiDB-lite"/>
    </source>
</evidence>
<feature type="compositionally biased region" description="Basic and acidic residues" evidence="1">
    <location>
        <begin position="29"/>
        <end position="42"/>
    </location>
</feature>
<dbReference type="RefSeq" id="WP_275229495.1">
    <property type="nucleotide sequence ID" value="NZ_JACIJP010000007.1"/>
</dbReference>
<reference evidence="2 3" key="1">
    <citation type="submission" date="2020-08" db="EMBL/GenBank/DDBJ databases">
        <title>Genomic Encyclopedia of Type Strains, Phase IV (KMG-IV): sequencing the most valuable type-strain genomes for metagenomic binning, comparative biology and taxonomic classification.</title>
        <authorList>
            <person name="Goeker M."/>
        </authorList>
    </citation>
    <scope>NUCLEOTIDE SEQUENCE [LARGE SCALE GENOMIC DNA]</scope>
    <source>
        <strain evidence="2 3">DSM 102255</strain>
    </source>
</reference>
<evidence type="ECO:0000313" key="2">
    <source>
        <dbReference type="EMBL" id="MBB6125436.1"/>
    </source>
</evidence>
<feature type="region of interest" description="Disordered" evidence="1">
    <location>
        <begin position="1"/>
        <end position="42"/>
    </location>
</feature>
<dbReference type="EMBL" id="JACIJP010000007">
    <property type="protein sequence ID" value="MBB6125436.1"/>
    <property type="molecule type" value="Genomic_DNA"/>
</dbReference>
<sequence length="42" mass="4452">MSGTLPIIGITNARSANVDDQQASDGDDHDGHQKPFHGDMVC</sequence>
<dbReference type="Proteomes" id="UP000552700">
    <property type="component" value="Unassembled WGS sequence"/>
</dbReference>
<dbReference type="AlphaFoldDB" id="A0A841J7D4"/>
<organism evidence="2 3">
    <name type="scientific">Sphingobium subterraneum</name>
    <dbReference type="NCBI Taxonomy" id="627688"/>
    <lineage>
        <taxon>Bacteria</taxon>
        <taxon>Pseudomonadati</taxon>
        <taxon>Pseudomonadota</taxon>
        <taxon>Alphaproteobacteria</taxon>
        <taxon>Sphingomonadales</taxon>
        <taxon>Sphingomonadaceae</taxon>
        <taxon>Sphingobium</taxon>
    </lineage>
</organism>